<keyword evidence="3" id="KW-1185">Reference proteome</keyword>
<dbReference type="InterPro" id="IPR036890">
    <property type="entry name" value="HATPase_C_sf"/>
</dbReference>
<accession>A0A4R2LFQ2</accession>
<dbReference type="EMBL" id="SLXA01000002">
    <property type="protein sequence ID" value="TCO85968.1"/>
    <property type="molecule type" value="Genomic_DNA"/>
</dbReference>
<dbReference type="AlphaFoldDB" id="A0A4R2LFQ2"/>
<dbReference type="Pfam" id="PF13589">
    <property type="entry name" value="HATPase_c_3"/>
    <property type="match status" value="1"/>
</dbReference>
<organism evidence="2 3">
    <name type="scientific">Frisingicoccus caecimuris</name>
    <dbReference type="NCBI Taxonomy" id="1796636"/>
    <lineage>
        <taxon>Bacteria</taxon>
        <taxon>Bacillati</taxon>
        <taxon>Bacillota</taxon>
        <taxon>Clostridia</taxon>
        <taxon>Lachnospirales</taxon>
        <taxon>Lachnospiraceae</taxon>
        <taxon>Frisingicoccus</taxon>
    </lineage>
</organism>
<gene>
    <name evidence="2" type="ORF">EV212_102286</name>
</gene>
<proteinExistence type="predicted"/>
<feature type="coiled-coil region" evidence="1">
    <location>
        <begin position="382"/>
        <end position="445"/>
    </location>
</feature>
<evidence type="ECO:0000313" key="2">
    <source>
        <dbReference type="EMBL" id="TCO85968.1"/>
    </source>
</evidence>
<name>A0A4R2LFQ2_9FIRM</name>
<dbReference type="OrthoDB" id="7452186at2"/>
<dbReference type="Gene3D" id="3.30.565.10">
    <property type="entry name" value="Histidine kinase-like ATPase, C-terminal domain"/>
    <property type="match status" value="1"/>
</dbReference>
<evidence type="ECO:0000313" key="3">
    <source>
        <dbReference type="Proteomes" id="UP000295711"/>
    </source>
</evidence>
<sequence length="528" mass="60627">MREYIFGANILENLTTGMYQDSKVIYREYIQNACDQIDKAYGMGLLHPGNPNSLSDLGSGRIDIWLDADKRTISIEDNATGICEADFEKTLADIANSDKKLGEDKGFRGIGRLCGLAYCKELVFTSTAEGENTISIMRCDAIKMRELITASENGKKYTASEVLSSIYEFDSKNTGDKESHWFKVEMIGINDENTDLLDFAQIKEYLSFVAPVPYQNTFIFRTEVYKHAKEIGCNIDEYNIFLNGEPIFKKYKTTFKTSKGEDEVFNLAFKEIYDSHNNLLAWLWIGVSHFKAVISKECKMRGLRLRKENIQIGSEDALQKLFKEDRGHHYFVGEVFAVSKDLIPNSQRDYFNENVTRMEFEREMRQYFNGELSKIYYEGSAINSAFSKIDSYKKKEAELQEKKERGDFVDENHFQSALAEVEKAKETAKRAANEIEKKKTKTENEPNSVVGQVITRIEKERGQRETVKIKKPIKESKQSALTSRRVDKLSAYNKSERKLISKIFGIIVAATDEKTAERIIRKIEDELQ</sequence>
<evidence type="ECO:0000256" key="1">
    <source>
        <dbReference type="SAM" id="Coils"/>
    </source>
</evidence>
<comment type="caution">
    <text evidence="2">The sequence shown here is derived from an EMBL/GenBank/DDBJ whole genome shotgun (WGS) entry which is preliminary data.</text>
</comment>
<reference evidence="2 3" key="1">
    <citation type="submission" date="2019-03" db="EMBL/GenBank/DDBJ databases">
        <title>Genomic Encyclopedia of Type Strains, Phase IV (KMG-IV): sequencing the most valuable type-strain genomes for metagenomic binning, comparative biology and taxonomic classification.</title>
        <authorList>
            <person name="Goeker M."/>
        </authorList>
    </citation>
    <scope>NUCLEOTIDE SEQUENCE [LARGE SCALE GENOMIC DNA]</scope>
    <source>
        <strain evidence="2 3">DSM 28559</strain>
    </source>
</reference>
<dbReference type="RefSeq" id="WP_132089028.1">
    <property type="nucleotide sequence ID" value="NZ_JANKAQ010000001.1"/>
</dbReference>
<dbReference type="SUPFAM" id="SSF55874">
    <property type="entry name" value="ATPase domain of HSP90 chaperone/DNA topoisomerase II/histidine kinase"/>
    <property type="match status" value="1"/>
</dbReference>
<keyword evidence="1" id="KW-0175">Coiled coil</keyword>
<dbReference type="Proteomes" id="UP000295711">
    <property type="component" value="Unassembled WGS sequence"/>
</dbReference>
<protein>
    <submittedName>
        <fullName evidence="2">Molecular chaperone HtpG</fullName>
    </submittedName>
</protein>